<feature type="domain" description="Beta/gamma crystallin 'Greek key'" evidence="5">
    <location>
        <begin position="1"/>
        <end position="38"/>
    </location>
</feature>
<organism evidence="6 7">
    <name type="scientific">Anseranas semipalmata</name>
    <name type="common">Magpie goose</name>
    <name type="synonym">Anas semipalmata</name>
    <dbReference type="NCBI Taxonomy" id="8851"/>
    <lineage>
        <taxon>Eukaryota</taxon>
        <taxon>Metazoa</taxon>
        <taxon>Chordata</taxon>
        <taxon>Craniata</taxon>
        <taxon>Vertebrata</taxon>
        <taxon>Euteleostomi</taxon>
        <taxon>Archelosauria</taxon>
        <taxon>Archosauria</taxon>
        <taxon>Dinosauria</taxon>
        <taxon>Saurischia</taxon>
        <taxon>Theropoda</taxon>
        <taxon>Coelurosauria</taxon>
        <taxon>Aves</taxon>
        <taxon>Neognathae</taxon>
        <taxon>Galloanserae</taxon>
        <taxon>Anseriformes</taxon>
        <taxon>Anseranatidae</taxon>
        <taxon>Anseranas</taxon>
    </lineage>
</organism>
<dbReference type="SUPFAM" id="SSF49695">
    <property type="entry name" value="gamma-Crystallin-like"/>
    <property type="match status" value="1"/>
</dbReference>
<dbReference type="OrthoDB" id="8407241at2759"/>
<dbReference type="Pfam" id="PF00030">
    <property type="entry name" value="Crystall"/>
    <property type="match status" value="2"/>
</dbReference>
<protein>
    <submittedName>
        <fullName evidence="6">CRGB protein</fullName>
    </submittedName>
</protein>
<feature type="non-terminal residue" evidence="6">
    <location>
        <position position="1"/>
    </location>
</feature>
<dbReference type="GO" id="GO:0002088">
    <property type="term" value="P:lens development in camera-type eye"/>
    <property type="evidence" value="ECO:0007669"/>
    <property type="project" value="TreeGrafter"/>
</dbReference>
<feature type="non-terminal residue" evidence="6">
    <location>
        <position position="167"/>
    </location>
</feature>
<dbReference type="EMBL" id="VXAA01007015">
    <property type="protein sequence ID" value="NXI73940.1"/>
    <property type="molecule type" value="Genomic_DNA"/>
</dbReference>
<dbReference type="Proteomes" id="UP000567872">
    <property type="component" value="Unassembled WGS sequence"/>
</dbReference>
<dbReference type="GO" id="GO:0007601">
    <property type="term" value="P:visual perception"/>
    <property type="evidence" value="ECO:0007669"/>
    <property type="project" value="TreeGrafter"/>
</dbReference>
<evidence type="ECO:0000256" key="1">
    <source>
        <dbReference type="ARBA" id="ARBA00003689"/>
    </source>
</evidence>
<feature type="domain" description="Beta/gamma crystallin 'Greek key'" evidence="5">
    <location>
        <begin position="87"/>
        <end position="127"/>
    </location>
</feature>
<evidence type="ECO:0000256" key="3">
    <source>
        <dbReference type="ARBA" id="ARBA00022613"/>
    </source>
</evidence>
<dbReference type="SMART" id="SM00247">
    <property type="entry name" value="XTALbg"/>
    <property type="match status" value="2"/>
</dbReference>
<feature type="domain" description="Beta/gamma crystallin 'Greek key'" evidence="5">
    <location>
        <begin position="128"/>
        <end position="167"/>
    </location>
</feature>
<dbReference type="InterPro" id="IPR011024">
    <property type="entry name" value="G_crystallin-like"/>
</dbReference>
<dbReference type="GO" id="GO:0005212">
    <property type="term" value="F:structural constituent of eye lens"/>
    <property type="evidence" value="ECO:0007669"/>
    <property type="project" value="UniProtKB-KW"/>
</dbReference>
<dbReference type="PROSITE" id="PS50915">
    <property type="entry name" value="CRYSTALLIN_BETA_GAMMA"/>
    <property type="match status" value="4"/>
</dbReference>
<dbReference type="PANTHER" id="PTHR11818:SF119">
    <property type="entry name" value="GAMMA-CRYSTALLIN D"/>
    <property type="match status" value="1"/>
</dbReference>
<reference evidence="6 7" key="1">
    <citation type="submission" date="2019-09" db="EMBL/GenBank/DDBJ databases">
        <title>Bird 10,000 Genomes (B10K) Project - Family phase.</title>
        <authorList>
            <person name="Zhang G."/>
        </authorList>
    </citation>
    <scope>NUCLEOTIDE SEQUENCE [LARGE SCALE GENOMIC DNA]</scope>
    <source>
        <strain evidence="6">B10K-DU-001-57</strain>
        <tissue evidence="6">Muscle</tissue>
    </source>
</reference>
<keyword evidence="7" id="KW-1185">Reference proteome</keyword>
<evidence type="ECO:0000313" key="6">
    <source>
        <dbReference type="EMBL" id="NXI73940.1"/>
    </source>
</evidence>
<dbReference type="PRINTS" id="PR01367">
    <property type="entry name" value="BGCRYSTALLIN"/>
</dbReference>
<evidence type="ECO:0000256" key="4">
    <source>
        <dbReference type="ARBA" id="ARBA00022737"/>
    </source>
</evidence>
<keyword evidence="3" id="KW-0273">Eye lens protein</keyword>
<comment type="caution">
    <text evidence="6">The sequence shown here is derived from an EMBL/GenBank/DDBJ whole genome shotgun (WGS) entry which is preliminary data.</text>
</comment>
<dbReference type="PANTHER" id="PTHR11818">
    <property type="entry name" value="BETA/GAMMA CRYSTALLIN"/>
    <property type="match status" value="1"/>
</dbReference>
<dbReference type="AlphaFoldDB" id="A0A7K9VMU4"/>
<gene>
    <name evidence="6" type="primary">Crygb</name>
    <name evidence="6" type="ORF">ANSSEM_R13625</name>
</gene>
<evidence type="ECO:0000259" key="5">
    <source>
        <dbReference type="PROSITE" id="PS50915"/>
    </source>
</evidence>
<dbReference type="FunFam" id="2.60.20.10:FF:000003">
    <property type="entry name" value="Crystallin gamma S"/>
    <property type="match status" value="1"/>
</dbReference>
<evidence type="ECO:0000313" key="7">
    <source>
        <dbReference type="Proteomes" id="UP000567872"/>
    </source>
</evidence>
<name>A0A7K9VMU4_ANSSE</name>
<accession>A0A7K9VMU4</accession>
<comment type="function">
    <text evidence="1">Crystallins are the dominant structural components of the vertebrate eye lens.</text>
</comment>
<sequence>QITFFEDRNFEGRSCEATTDQPDLHALLNCCNSVKVESGCWMIYEHPNYRGHQYFLRKGDYPDYQHWMGFNDSIRSCCIITEPQEHSQLQIYERNDFGGRMLEFMDDCPSLQEDFNCGDIQSCHVLEGSWVFYEQPHFQGQQYLLRPGEYRRFTDWGATTARVGSFQ</sequence>
<dbReference type="FunFam" id="2.60.20.10:FF:000001">
    <property type="entry name" value="Crystallin gamma S"/>
    <property type="match status" value="1"/>
</dbReference>
<feature type="domain" description="Beta/gamma crystallin 'Greek key'" evidence="5">
    <location>
        <begin position="39"/>
        <end position="81"/>
    </location>
</feature>
<dbReference type="Gene3D" id="2.60.20.10">
    <property type="entry name" value="Crystallins"/>
    <property type="match status" value="2"/>
</dbReference>
<evidence type="ECO:0000256" key="2">
    <source>
        <dbReference type="ARBA" id="ARBA00009646"/>
    </source>
</evidence>
<comment type="similarity">
    <text evidence="2">Belongs to the beta/gamma-crystallin family.</text>
</comment>
<dbReference type="InterPro" id="IPR001064">
    <property type="entry name" value="Beta/gamma_crystallin"/>
</dbReference>
<dbReference type="InterPro" id="IPR050252">
    <property type="entry name" value="Beta/Gamma-Crystallin"/>
</dbReference>
<proteinExistence type="inferred from homology"/>
<keyword evidence="4" id="KW-0677">Repeat</keyword>